<organism evidence="2 3">
    <name type="scientific">Candidatus Portnoybacteria bacterium RBG_19FT_COMBO_36_7</name>
    <dbReference type="NCBI Taxonomy" id="1801992"/>
    <lineage>
        <taxon>Bacteria</taxon>
        <taxon>Candidatus Portnoyibacteriota</taxon>
    </lineage>
</organism>
<dbReference type="AlphaFoldDB" id="A0A1G2F7Y1"/>
<dbReference type="InterPro" id="IPR045584">
    <property type="entry name" value="Pilin-like"/>
</dbReference>
<reference evidence="2 3" key="1">
    <citation type="journal article" date="2016" name="Nat. Commun.">
        <title>Thousands of microbial genomes shed light on interconnected biogeochemical processes in an aquifer system.</title>
        <authorList>
            <person name="Anantharaman K."/>
            <person name="Brown C.T."/>
            <person name="Hug L.A."/>
            <person name="Sharon I."/>
            <person name="Castelle C.J."/>
            <person name="Probst A.J."/>
            <person name="Thomas B.C."/>
            <person name="Singh A."/>
            <person name="Wilkins M.J."/>
            <person name="Karaoz U."/>
            <person name="Brodie E.L."/>
            <person name="Williams K.H."/>
            <person name="Hubbard S.S."/>
            <person name="Banfield J.F."/>
        </authorList>
    </citation>
    <scope>NUCLEOTIDE SEQUENCE [LARGE SCALE GENOMIC DNA]</scope>
</reference>
<feature type="transmembrane region" description="Helical" evidence="1">
    <location>
        <begin position="7"/>
        <end position="31"/>
    </location>
</feature>
<evidence type="ECO:0000313" key="3">
    <source>
        <dbReference type="Proteomes" id="UP000179099"/>
    </source>
</evidence>
<dbReference type="InterPro" id="IPR012902">
    <property type="entry name" value="N_methyl_site"/>
</dbReference>
<gene>
    <name evidence="2" type="ORF">A2Y98_00845</name>
</gene>
<sequence>MKPVKKGFSLIEFVIVIGILGILVAFVLVIMNSFQKERVLNASAEEIINSLRFAQSKTLASEQASSYGIYFENNKYALFRGNFFDPASPDSEIHWLPSSLIISQINLSDSTSSVAFERLTGYAGAEGTIKIEMVSDANKNKVIYIGSSGVISLASTSVDDVDRLKDSRHVHILYSQNTKSAATLTLFFPDDSHTETIDYQSYLNADKTEFNWEEILIVGGINQKLKIHSHELSDTQTLFCIHRDRRYNTKALNISLDGQNLINYNVDGGVSQGSSFWVDSPSLQ</sequence>
<evidence type="ECO:0000256" key="1">
    <source>
        <dbReference type="SAM" id="Phobius"/>
    </source>
</evidence>
<comment type="caution">
    <text evidence="2">The sequence shown here is derived from an EMBL/GenBank/DDBJ whole genome shotgun (WGS) entry which is preliminary data.</text>
</comment>
<keyword evidence="1" id="KW-1133">Transmembrane helix</keyword>
<dbReference type="EMBL" id="MHMW01000021">
    <property type="protein sequence ID" value="OGZ33997.1"/>
    <property type="molecule type" value="Genomic_DNA"/>
</dbReference>
<dbReference type="NCBIfam" id="TIGR02532">
    <property type="entry name" value="IV_pilin_GFxxxE"/>
    <property type="match status" value="1"/>
</dbReference>
<dbReference type="Proteomes" id="UP000179099">
    <property type="component" value="Unassembled WGS sequence"/>
</dbReference>
<dbReference type="PROSITE" id="PS00409">
    <property type="entry name" value="PROKAR_NTER_METHYL"/>
    <property type="match status" value="1"/>
</dbReference>
<dbReference type="SUPFAM" id="SSF54523">
    <property type="entry name" value="Pili subunits"/>
    <property type="match status" value="1"/>
</dbReference>
<dbReference type="Pfam" id="PF07963">
    <property type="entry name" value="N_methyl"/>
    <property type="match status" value="1"/>
</dbReference>
<dbReference type="STRING" id="1801992.A2Y98_00845"/>
<keyword evidence="1" id="KW-0812">Transmembrane</keyword>
<proteinExistence type="predicted"/>
<evidence type="ECO:0000313" key="2">
    <source>
        <dbReference type="EMBL" id="OGZ33997.1"/>
    </source>
</evidence>
<accession>A0A1G2F7Y1</accession>
<protein>
    <recommendedName>
        <fullName evidence="4">General secretion pathway GspH domain-containing protein</fullName>
    </recommendedName>
</protein>
<keyword evidence="1" id="KW-0472">Membrane</keyword>
<dbReference type="Gene3D" id="3.30.700.10">
    <property type="entry name" value="Glycoprotein, Type 4 Pilin"/>
    <property type="match status" value="1"/>
</dbReference>
<name>A0A1G2F7Y1_9BACT</name>
<evidence type="ECO:0008006" key="4">
    <source>
        <dbReference type="Google" id="ProtNLM"/>
    </source>
</evidence>